<dbReference type="InterPro" id="IPR035980">
    <property type="entry name" value="Ribosomal_bS6_sf"/>
</dbReference>
<dbReference type="EMBL" id="JBBWRZ010000007">
    <property type="protein sequence ID" value="KAK8231887.1"/>
    <property type="molecule type" value="Genomic_DNA"/>
</dbReference>
<evidence type="ECO:0000256" key="2">
    <source>
        <dbReference type="SAM" id="MobiDB-lite"/>
    </source>
</evidence>
<dbReference type="PANTHER" id="PTHR21011:SF1">
    <property type="entry name" value="SMALL RIBOSOMAL SUBUNIT PROTEIN BS6M"/>
    <property type="match status" value="1"/>
</dbReference>
<sequence length="174" mass="19098">MLYEMIGIVRPGKLNEVKEIAKSAGTIILNSGGVVRGVTNWGVFQLPKPTRKHQMTHTSGHHFILRFDASAAAQHQLRRTMSLDPRLIRYTLVKMGSKLDDIADVPGDAAWGSGLAATDSHPVSYAGLTAARSERWQNLKIMEAKSEASVLKNASIFGRRQQPAADAPREEPQQ</sequence>
<keyword evidence="3" id="KW-0689">Ribosomal protein</keyword>
<reference evidence="3 4" key="1">
    <citation type="submission" date="2024-04" db="EMBL/GenBank/DDBJ databases">
        <title>Phyllosticta paracitricarpa is synonymous to the EU quarantine fungus P. citricarpa based on phylogenomic analyses.</title>
        <authorList>
            <consortium name="Lawrence Berkeley National Laboratory"/>
            <person name="Van Ingen-Buijs V.A."/>
            <person name="Van Westerhoven A.C."/>
            <person name="Haridas S."/>
            <person name="Skiadas P."/>
            <person name="Martin F."/>
            <person name="Groenewald J.Z."/>
            <person name="Crous P.W."/>
            <person name="Seidl M.F."/>
        </authorList>
    </citation>
    <scope>NUCLEOTIDE SEQUENCE [LARGE SCALE GENOMIC DNA]</scope>
    <source>
        <strain evidence="3 4">CBS 123374</strain>
    </source>
</reference>
<dbReference type="Proteomes" id="UP001492380">
    <property type="component" value="Unassembled WGS sequence"/>
</dbReference>
<comment type="similarity">
    <text evidence="1">Belongs to the bacterial ribosomal protein bS6 family.</text>
</comment>
<gene>
    <name evidence="3" type="ORF">HDK90DRAFT_488620</name>
</gene>
<name>A0ABR1YK97_9PEZI</name>
<dbReference type="PANTHER" id="PTHR21011">
    <property type="entry name" value="MITOCHONDRIAL 28S RIBOSOMAL PROTEIN S6"/>
    <property type="match status" value="1"/>
</dbReference>
<organism evidence="3 4">
    <name type="scientific">Phyllosticta capitalensis</name>
    <dbReference type="NCBI Taxonomy" id="121624"/>
    <lineage>
        <taxon>Eukaryota</taxon>
        <taxon>Fungi</taxon>
        <taxon>Dikarya</taxon>
        <taxon>Ascomycota</taxon>
        <taxon>Pezizomycotina</taxon>
        <taxon>Dothideomycetes</taxon>
        <taxon>Dothideomycetes incertae sedis</taxon>
        <taxon>Botryosphaeriales</taxon>
        <taxon>Phyllostictaceae</taxon>
        <taxon>Phyllosticta</taxon>
    </lineage>
</organism>
<proteinExistence type="inferred from homology"/>
<evidence type="ECO:0000313" key="4">
    <source>
        <dbReference type="Proteomes" id="UP001492380"/>
    </source>
</evidence>
<evidence type="ECO:0000256" key="1">
    <source>
        <dbReference type="ARBA" id="ARBA00009512"/>
    </source>
</evidence>
<keyword evidence="4" id="KW-1185">Reference proteome</keyword>
<dbReference type="Pfam" id="PF01250">
    <property type="entry name" value="Ribosomal_S6"/>
    <property type="match status" value="1"/>
</dbReference>
<comment type="caution">
    <text evidence="3">The sequence shown here is derived from an EMBL/GenBank/DDBJ whole genome shotgun (WGS) entry which is preliminary data.</text>
</comment>
<dbReference type="SUPFAM" id="SSF54995">
    <property type="entry name" value="Ribosomal protein S6"/>
    <property type="match status" value="1"/>
</dbReference>
<dbReference type="InterPro" id="IPR000529">
    <property type="entry name" value="Ribosomal_bS6"/>
</dbReference>
<dbReference type="InterPro" id="IPR014717">
    <property type="entry name" value="Transl_elong_EF1B/ribsomal_bS6"/>
</dbReference>
<dbReference type="Gene3D" id="3.30.70.60">
    <property type="match status" value="1"/>
</dbReference>
<protein>
    <submittedName>
        <fullName evidence="3">Ribosomal protein S6</fullName>
    </submittedName>
</protein>
<dbReference type="CDD" id="cd15465">
    <property type="entry name" value="bS6_mito"/>
    <property type="match status" value="1"/>
</dbReference>
<dbReference type="GO" id="GO:0005840">
    <property type="term" value="C:ribosome"/>
    <property type="evidence" value="ECO:0007669"/>
    <property type="project" value="UniProtKB-KW"/>
</dbReference>
<evidence type="ECO:0000313" key="3">
    <source>
        <dbReference type="EMBL" id="KAK8231887.1"/>
    </source>
</evidence>
<feature type="region of interest" description="Disordered" evidence="2">
    <location>
        <begin position="154"/>
        <end position="174"/>
    </location>
</feature>
<dbReference type="NCBIfam" id="TIGR00166">
    <property type="entry name" value="S6"/>
    <property type="match status" value="1"/>
</dbReference>
<keyword evidence="3" id="KW-0687">Ribonucleoprotein</keyword>
<accession>A0ABR1YK97</accession>